<dbReference type="Proteomes" id="UP001652600">
    <property type="component" value="Chromosome 4"/>
</dbReference>
<dbReference type="RefSeq" id="XP_050939864.1">
    <property type="nucleotide sequence ID" value="XM_051083907.1"/>
</dbReference>
<dbReference type="InterPro" id="IPR054726">
    <property type="entry name" value="Ubiq_DUF569-assoc"/>
</dbReference>
<dbReference type="InterPro" id="IPR008999">
    <property type="entry name" value="Actin-crosslinking"/>
</dbReference>
<dbReference type="SUPFAM" id="SSF50405">
    <property type="entry name" value="Actin-crosslinking proteins"/>
    <property type="match status" value="2"/>
</dbReference>
<feature type="compositionally biased region" description="Basic residues" evidence="1">
    <location>
        <begin position="381"/>
        <end position="391"/>
    </location>
</feature>
<name>A0ABM3KPZ8_CUCME</name>
<protein>
    <submittedName>
        <fullName evidence="5">Uncharacterized protein LOC103487023 isoform X1</fullName>
    </submittedName>
</protein>
<feature type="domain" description="DUF569" evidence="2">
    <location>
        <begin position="208"/>
        <end position="348"/>
    </location>
</feature>
<evidence type="ECO:0000313" key="5">
    <source>
        <dbReference type="RefSeq" id="XP_050939864.1"/>
    </source>
</evidence>
<organism evidence="4 5">
    <name type="scientific">Cucumis melo</name>
    <name type="common">Muskmelon</name>
    <dbReference type="NCBI Taxonomy" id="3656"/>
    <lineage>
        <taxon>Eukaryota</taxon>
        <taxon>Viridiplantae</taxon>
        <taxon>Streptophyta</taxon>
        <taxon>Embryophyta</taxon>
        <taxon>Tracheophyta</taxon>
        <taxon>Spermatophyta</taxon>
        <taxon>Magnoliopsida</taxon>
        <taxon>eudicotyledons</taxon>
        <taxon>Gunneridae</taxon>
        <taxon>Pentapetalae</taxon>
        <taxon>rosids</taxon>
        <taxon>fabids</taxon>
        <taxon>Cucurbitales</taxon>
        <taxon>Cucurbitaceae</taxon>
        <taxon>Benincaseae</taxon>
        <taxon>Cucumis</taxon>
    </lineage>
</organism>
<dbReference type="Gene3D" id="2.80.10.50">
    <property type="match status" value="2"/>
</dbReference>
<feature type="compositionally biased region" description="Basic and acidic residues" evidence="1">
    <location>
        <begin position="412"/>
        <end position="423"/>
    </location>
</feature>
<feature type="compositionally biased region" description="Basic residues" evidence="1">
    <location>
        <begin position="400"/>
        <end position="411"/>
    </location>
</feature>
<feature type="domain" description="DUF569" evidence="3">
    <location>
        <begin position="428"/>
        <end position="505"/>
    </location>
</feature>
<keyword evidence="4" id="KW-1185">Reference proteome</keyword>
<evidence type="ECO:0000259" key="3">
    <source>
        <dbReference type="Pfam" id="PF22932"/>
    </source>
</evidence>
<evidence type="ECO:0000256" key="1">
    <source>
        <dbReference type="SAM" id="MobiDB-lite"/>
    </source>
</evidence>
<dbReference type="Pfam" id="PF04601">
    <property type="entry name" value="DUF569"/>
    <property type="match status" value="2"/>
</dbReference>
<gene>
    <name evidence="5" type="primary">LOC103487023</name>
</gene>
<reference evidence="5" key="1">
    <citation type="submission" date="2025-08" db="UniProtKB">
        <authorList>
            <consortium name="RefSeq"/>
        </authorList>
    </citation>
    <scope>IDENTIFICATION</scope>
    <source>
        <tissue evidence="5">Stem</tissue>
    </source>
</reference>
<dbReference type="GeneID" id="103487023"/>
<dbReference type="Pfam" id="PF22932">
    <property type="entry name" value="Ubiq_DUF_assoc"/>
    <property type="match status" value="1"/>
</dbReference>
<evidence type="ECO:0000259" key="2">
    <source>
        <dbReference type="Pfam" id="PF04601"/>
    </source>
</evidence>
<accession>A0ABM3KPZ8</accession>
<dbReference type="PANTHER" id="PTHR31205:SF77">
    <property type="entry name" value="CROSS-LINKING PROTEIN, PUTATIVE (DUF569)-RELATED"/>
    <property type="match status" value="1"/>
</dbReference>
<sequence length="520" mass="58798">MEFFNSAKAVRLQSHLGKYLQAADDQESVRQTRNATTPHVRWTVDLVDGKPHIIRLKSCFGKYLTASEDPFILGTAGKKVVQTDPTSAAAYDGAVEWEPRKDGFFIKLRTRAGMFLRANGGAPPWRNSVTHDIPRRTSTQEWVLWSVDVVDIITVDDSAAGCILPAVSFSSVSSLSSNGDYELETRSPSMSISGSGSGYFTGRDQSAMELFQKAKVVRLRSHHDKYLLAEEDEESVCQDRNGSVRNAKWTVEFVEHSDGLRFKSCFGKYLTASNVPFLLGMTGKKVLQTLPQRLDSSVEWEPVREGFQVRLKTRYGQFLRANGGLPPWRNSITHDIPHRTTTQDWVLWDVDIVEIRTFTSIDSRSEELILPPPPPPWESKKSHHYFGHHRSKTESSPSHDHHHHHHHHHSKHESSDSLDHESPMKAEGRVIHYYVANEKGDVKDGQEEVKFTFKGSQVQELKERLREETGLHDIVVCSRNPFNGKLFPLRLHLPPNNADLHVVVVPSSEGQLQISISLSH</sequence>
<proteinExistence type="predicted"/>
<feature type="domain" description="DUF569" evidence="2">
    <location>
        <begin position="1"/>
        <end position="145"/>
    </location>
</feature>
<evidence type="ECO:0000313" key="4">
    <source>
        <dbReference type="Proteomes" id="UP001652600"/>
    </source>
</evidence>
<dbReference type="CDD" id="cd23340">
    <property type="entry name" value="beta-trefoil_FSCN_ACP-like"/>
    <property type="match status" value="2"/>
</dbReference>
<feature type="region of interest" description="Disordered" evidence="1">
    <location>
        <begin position="366"/>
        <end position="423"/>
    </location>
</feature>
<dbReference type="InterPro" id="IPR007679">
    <property type="entry name" value="DUF569"/>
</dbReference>
<dbReference type="PANTHER" id="PTHR31205">
    <property type="entry name" value="ACTIN CROSS-LINKING PROTEIN (DUF569)"/>
    <property type="match status" value="1"/>
</dbReference>